<dbReference type="Proteomes" id="UP001141629">
    <property type="component" value="Unassembled WGS sequence"/>
</dbReference>
<proteinExistence type="predicted"/>
<dbReference type="AlphaFoldDB" id="A0A9X3BWG9"/>
<evidence type="ECO:0000313" key="2">
    <source>
        <dbReference type="Proteomes" id="UP001141629"/>
    </source>
</evidence>
<name>A0A9X3BWG9_9MYCO</name>
<accession>A0A9X3BWG9</accession>
<organism evidence="1 2">
    <name type="scientific">Mycobacterium yunnanensis</name>
    <dbReference type="NCBI Taxonomy" id="368477"/>
    <lineage>
        <taxon>Bacteria</taxon>
        <taxon>Bacillati</taxon>
        <taxon>Actinomycetota</taxon>
        <taxon>Actinomycetes</taxon>
        <taxon>Mycobacteriales</taxon>
        <taxon>Mycobacteriaceae</taxon>
        <taxon>Mycobacterium</taxon>
    </lineage>
</organism>
<dbReference type="RefSeq" id="WP_263999395.1">
    <property type="nucleotide sequence ID" value="NZ_JACKVK010000014.1"/>
</dbReference>
<protein>
    <submittedName>
        <fullName evidence="1">Uncharacterized protein</fullName>
    </submittedName>
</protein>
<keyword evidence="2" id="KW-1185">Reference proteome</keyword>
<gene>
    <name evidence="1" type="ORF">H7K45_27715</name>
</gene>
<reference evidence="1" key="1">
    <citation type="submission" date="2020-07" db="EMBL/GenBank/DDBJ databases">
        <authorList>
            <person name="Pettersson B.M.F."/>
            <person name="Behra P.R.K."/>
            <person name="Ramesh M."/>
            <person name="Das S."/>
            <person name="Dasgupta S."/>
            <person name="Kirsebom L.A."/>
        </authorList>
    </citation>
    <scope>NUCLEOTIDE SEQUENCE</scope>
    <source>
        <strain evidence="1">DSM 44838</strain>
    </source>
</reference>
<comment type="caution">
    <text evidence="1">The sequence shown here is derived from an EMBL/GenBank/DDBJ whole genome shotgun (WGS) entry which is preliminary data.</text>
</comment>
<reference evidence="1" key="2">
    <citation type="journal article" date="2022" name="BMC Genomics">
        <title>Comparative genome analysis of mycobacteria focusing on tRNA and non-coding RNA.</title>
        <authorList>
            <person name="Behra P.R.K."/>
            <person name="Pettersson B.M.F."/>
            <person name="Ramesh M."/>
            <person name="Das S."/>
            <person name="Dasgupta S."/>
            <person name="Kirsebom L.A."/>
        </authorList>
    </citation>
    <scope>NUCLEOTIDE SEQUENCE</scope>
    <source>
        <strain evidence="1">DSM 44838</strain>
    </source>
</reference>
<evidence type="ECO:0000313" key="1">
    <source>
        <dbReference type="EMBL" id="MCV7424340.1"/>
    </source>
</evidence>
<dbReference type="EMBL" id="JACKVK010000014">
    <property type="protein sequence ID" value="MCV7424340.1"/>
    <property type="molecule type" value="Genomic_DNA"/>
</dbReference>
<sequence>MQSNPCHDDASDVVDAFLTAMREVFDPASPCPPDGGGSTLVRFFAGDGDLPASLMPGPQSDCDPLLWVRVAHRFRSRDTDFPAAYVGDAACGHADIRRALAVEIGVGRYTTMEADPDWDTLATEAEISLDDSWRIEKALCAVAARLRSKTRAVATDTVAPFGPQGGVIAWTGMAYVQF</sequence>